<sequence length="167" mass="18983">MQHVNHDKNLVSLLNSKNITNWTEDHVLREIKVGRDEGHLLRNRRHANLIDDGEVGFEKWAQLVISSAVEGHEYDVDLIVEERKQYVFHFLLHFASIRLILFPHVLAESVTGLQPLDSGVLEINVLGRAPEIVNPFTESCVTAPIGEFVRDLAALHPVVHHFVKTYA</sequence>
<evidence type="ECO:0000313" key="1">
    <source>
        <dbReference type="EMBL" id="KAH0237775.1"/>
    </source>
</evidence>
<name>A0A9P8GQ65_AURME</name>
<reference evidence="1" key="1">
    <citation type="journal article" date="2021" name="J Fungi (Basel)">
        <title>Virulence traits and population genomics of the black yeast Aureobasidium melanogenum.</title>
        <authorList>
            <person name="Cernosa A."/>
            <person name="Sun X."/>
            <person name="Gostincar C."/>
            <person name="Fang C."/>
            <person name="Gunde-Cimerman N."/>
            <person name="Song Z."/>
        </authorList>
    </citation>
    <scope>NUCLEOTIDE SEQUENCE</scope>
    <source>
        <strain evidence="1">EXF-8016</strain>
    </source>
</reference>
<feature type="non-terminal residue" evidence="1">
    <location>
        <position position="167"/>
    </location>
</feature>
<dbReference type="AlphaFoldDB" id="A0A9P8GQ65"/>
<evidence type="ECO:0000313" key="2">
    <source>
        <dbReference type="Proteomes" id="UP000767238"/>
    </source>
</evidence>
<reference evidence="1" key="2">
    <citation type="submission" date="2021-08" db="EMBL/GenBank/DDBJ databases">
        <authorList>
            <person name="Gostincar C."/>
            <person name="Sun X."/>
            <person name="Song Z."/>
            <person name="Gunde-Cimerman N."/>
        </authorList>
    </citation>
    <scope>NUCLEOTIDE SEQUENCE</scope>
    <source>
        <strain evidence="1">EXF-8016</strain>
    </source>
</reference>
<dbReference type="EMBL" id="JAHFYH010000001">
    <property type="protein sequence ID" value="KAH0237775.1"/>
    <property type="molecule type" value="Genomic_DNA"/>
</dbReference>
<proteinExistence type="predicted"/>
<protein>
    <submittedName>
        <fullName evidence="1">Uncharacterized protein</fullName>
    </submittedName>
</protein>
<gene>
    <name evidence="1" type="ORF">KCV03_g90</name>
</gene>
<comment type="caution">
    <text evidence="1">The sequence shown here is derived from an EMBL/GenBank/DDBJ whole genome shotgun (WGS) entry which is preliminary data.</text>
</comment>
<accession>A0A9P8GQ65</accession>
<organism evidence="1 2">
    <name type="scientific">Aureobasidium melanogenum</name>
    <name type="common">Aureobasidium pullulans var. melanogenum</name>
    <dbReference type="NCBI Taxonomy" id="46634"/>
    <lineage>
        <taxon>Eukaryota</taxon>
        <taxon>Fungi</taxon>
        <taxon>Dikarya</taxon>
        <taxon>Ascomycota</taxon>
        <taxon>Pezizomycotina</taxon>
        <taxon>Dothideomycetes</taxon>
        <taxon>Dothideomycetidae</taxon>
        <taxon>Dothideales</taxon>
        <taxon>Saccotheciaceae</taxon>
        <taxon>Aureobasidium</taxon>
    </lineage>
</organism>
<dbReference type="Proteomes" id="UP000767238">
    <property type="component" value="Unassembled WGS sequence"/>
</dbReference>